<accession>A0A699GI28</accession>
<comment type="caution">
    <text evidence="8">The sequence shown here is derived from an EMBL/GenBank/DDBJ whole genome shotgun (WGS) entry which is preliminary data.</text>
</comment>
<dbReference type="EMBL" id="BKCJ010000006">
    <property type="protein sequence ID" value="GEU28438.1"/>
    <property type="molecule type" value="Genomic_DNA"/>
</dbReference>
<evidence type="ECO:0000256" key="6">
    <source>
        <dbReference type="SAM" id="MobiDB-lite"/>
    </source>
</evidence>
<dbReference type="Pfam" id="PF04352">
    <property type="entry name" value="ProQ"/>
    <property type="match status" value="1"/>
</dbReference>
<keyword evidence="4 5" id="KW-0408">Iron</keyword>
<dbReference type="InterPro" id="IPR009056">
    <property type="entry name" value="Cyt_c-like_dom"/>
</dbReference>
<feature type="region of interest" description="Disordered" evidence="6">
    <location>
        <begin position="361"/>
        <end position="401"/>
    </location>
</feature>
<dbReference type="Gene3D" id="1.10.1710.10">
    <property type="entry name" value="ProQ/FinO domain"/>
    <property type="match status" value="1"/>
</dbReference>
<dbReference type="SUPFAM" id="SSF48657">
    <property type="entry name" value="FinO-like"/>
    <property type="match status" value="1"/>
</dbReference>
<gene>
    <name evidence="8" type="ORF">Tci_000416</name>
</gene>
<feature type="region of interest" description="Disordered" evidence="6">
    <location>
        <begin position="432"/>
        <end position="451"/>
    </location>
</feature>
<proteinExistence type="predicted"/>
<dbReference type="GO" id="GO:0020037">
    <property type="term" value="F:heme binding"/>
    <property type="evidence" value="ECO:0007669"/>
    <property type="project" value="InterPro"/>
</dbReference>
<feature type="compositionally biased region" description="Basic residues" evidence="6">
    <location>
        <begin position="1027"/>
        <end position="1038"/>
    </location>
</feature>
<name>A0A699GI28_TANCI</name>
<feature type="region of interest" description="Disordered" evidence="6">
    <location>
        <begin position="981"/>
        <end position="1066"/>
    </location>
</feature>
<dbReference type="InterPro" id="IPR016103">
    <property type="entry name" value="ProQ/FinO"/>
</dbReference>
<dbReference type="GO" id="GO:0003723">
    <property type="term" value="F:RNA binding"/>
    <property type="evidence" value="ECO:0007669"/>
    <property type="project" value="UniProtKB-KW"/>
</dbReference>
<sequence length="1582" mass="170560">MNTSLTPPTAATEADATNPAADVAVAAVATPVVDADAAAVEADADAAADAAPVAEAAATPAASAAPGMTPRSLLKQLQTQFPAFRDFMPLSIGIDKQILAIMPDLNRKIMRTALGIHTGSLRYLKVMEKAKVRHDLDGTAGAEVTDTHRAHATQVLQERFKKEADRKKAERDAAAAEEAARVRADKLSQLTAKFSRKRVAALWRHPAGRRALGEHARAGDCRARRLARVRRDRLRYRIEAYLHQGRSLHRPAPDPVRHRHPRLPVPDRRAYRPGHAGDPAGDPGAGHAAQGGLRPVGRRQAPARQAGHRGRRRGGPVGGAAHAGPAQRPGRQDGRGQVLRPEAAEIQKDFDHQLVVAAPEQQPAAVRGRRCPGGAARVPPVAGRRRPAQAQQARQTAASTQAAHPACRAHLEETGVRTFPTLARGAGTAARWPDYRHDHRPGRASERGNAARYPGTAAGRLHRLPCEPGAQRRVFSPHRRQAGRLPVQPAAQFPRRPPQLSDDDVHGRATVGRLPARDRRLFCRTPSRLSARRTGQRQQRQRRHAGARPPTGAARRRRAPASCVHQLPWRRAGRRRGPGRASGPGPAGPAERLHQRPVRRLEERHAPHSRARLHGRHRRPAGDRRCGGRLRLAQPPAARCQRPPRHRLAGADAAALRQRRRSQGTAMKTLLQGLCVLAALAAAGLLAVAAGLFQPADDPGPPATTTAAGTTTDRRVARGAYLARAGDCMACHTVRGGQPYAGGRTIETSFGALVTPNITPHPATGIGTWSADDFWRALHHGTGKNGRLLYPAFPYTNYTRITRDDADALYAWLRTLQPVQQANQAHRLRFPYNQQWAVSLWRALYFRPGVYRSDTQQSVDWNRGAYLRAIVGRPAGRPGLVCAGAGRRHQPGQGPAGHAAQDGRGAARHGVGADGGSGAREFAIPGRRRPRRHGYLPGFAAGRCRCQASPARPRGAGRGLAGGRRQAVRAALRCLPWRRGRGPAAALPAAGRQPRADAGDGRQSDPPRAQRRLPTGHGRQPAPVRHAAVRPRAGRHRGGATGVVPAQRLEPSGGAGHGRRGQPLPGRAARSVMVNQWYEEKPMRSVVALRASSTPILPSASSTRSEAFIVWHPSPDLPAIQARKADSWPPAIMSTTSGLGVRHSAHHFLQAQLGGARMQRGEHQRPRFSQRQRFLRGLGVADLADDDDVGPFAQRIERAQHGRDGGRLALASVADDQHQAAGERGKTLLVRAQPQFGQRQRFLGKTADHATEPFLALEGKTVGADAGRVQIDRAVKRAVLDPFRPVRFHHFEKLFQLLARDGRVGHRHQALGLAQHQRAVLVDQDVAEDQPGVEQMQDLLDQGAEDGMVFVLDIREGAQLGIAEAGTQVHAEAFLAVDHQHVIGRCLAGQFALDQWQAFALTDQLIAPLVDIGTAGLGQQGLHDRHFPGIDAARLELADQVTLDAAPAVDQQAGQAILLAQYHRHQRLRMGCAHAVGALGDGGFHAALHHGVVDRLVFLVAPHARADLRLGIVGSAADELARRALHDGGGAGFHFFLRLAVDLVDCGGVNPGVAGQQGFFLALFDGDDEHGVCAAWQDVKAA</sequence>
<dbReference type="Pfam" id="PF00034">
    <property type="entry name" value="Cytochrom_C"/>
    <property type="match status" value="1"/>
</dbReference>
<evidence type="ECO:0000256" key="2">
    <source>
        <dbReference type="ARBA" id="ARBA00022723"/>
    </source>
</evidence>
<feature type="compositionally biased region" description="Basic and acidic residues" evidence="6">
    <location>
        <begin position="994"/>
        <end position="1005"/>
    </location>
</feature>
<reference evidence="8" key="1">
    <citation type="journal article" date="2019" name="Sci. Rep.">
        <title>Draft genome of Tanacetum cinerariifolium, the natural source of mosquito coil.</title>
        <authorList>
            <person name="Yamashiro T."/>
            <person name="Shiraishi A."/>
            <person name="Satake H."/>
            <person name="Nakayama K."/>
        </authorList>
    </citation>
    <scope>NUCLEOTIDE SEQUENCE</scope>
</reference>
<evidence type="ECO:0000256" key="5">
    <source>
        <dbReference type="PROSITE-ProRule" id="PRU00433"/>
    </source>
</evidence>
<protein>
    <submittedName>
        <fullName evidence="8">Alcohol dehydrogenase, putative</fullName>
    </submittedName>
</protein>
<feature type="compositionally biased region" description="Basic and acidic residues" evidence="6">
    <location>
        <begin position="433"/>
        <end position="446"/>
    </location>
</feature>
<dbReference type="PANTHER" id="PTHR35008:SF4">
    <property type="entry name" value="BLL4482 PROTEIN"/>
    <property type="match status" value="1"/>
</dbReference>
<dbReference type="SUPFAM" id="SSF46626">
    <property type="entry name" value="Cytochrome c"/>
    <property type="match status" value="1"/>
</dbReference>
<dbReference type="InterPro" id="IPR036442">
    <property type="entry name" value="ProQ/FinO_sf"/>
</dbReference>
<dbReference type="GO" id="GO:0009055">
    <property type="term" value="F:electron transfer activity"/>
    <property type="evidence" value="ECO:0007669"/>
    <property type="project" value="InterPro"/>
</dbReference>
<dbReference type="PROSITE" id="PS51007">
    <property type="entry name" value="CYTC"/>
    <property type="match status" value="1"/>
</dbReference>
<feature type="compositionally biased region" description="Basic residues" evidence="6">
    <location>
        <begin position="530"/>
        <end position="546"/>
    </location>
</feature>
<evidence type="ECO:0000256" key="1">
    <source>
        <dbReference type="ARBA" id="ARBA00022617"/>
    </source>
</evidence>
<feature type="region of interest" description="Disordered" evidence="6">
    <location>
        <begin position="481"/>
        <end position="629"/>
    </location>
</feature>
<evidence type="ECO:0000313" key="8">
    <source>
        <dbReference type="EMBL" id="GEU28438.1"/>
    </source>
</evidence>
<feature type="compositionally biased region" description="Low complexity" evidence="6">
    <location>
        <begin position="982"/>
        <end position="993"/>
    </location>
</feature>
<dbReference type="GO" id="GO:0046872">
    <property type="term" value="F:metal ion binding"/>
    <property type="evidence" value="ECO:0007669"/>
    <property type="project" value="UniProtKB-KW"/>
</dbReference>
<keyword evidence="2 5" id="KW-0479">Metal-binding</keyword>
<dbReference type="InterPro" id="IPR036909">
    <property type="entry name" value="Cyt_c-like_dom_sf"/>
</dbReference>
<feature type="compositionally biased region" description="Basic residues" evidence="6">
    <location>
        <begin position="607"/>
        <end position="619"/>
    </location>
</feature>
<feature type="compositionally biased region" description="Low complexity" evidence="6">
    <location>
        <begin position="273"/>
        <end position="292"/>
    </location>
</feature>
<feature type="compositionally biased region" description="Basic and acidic residues" evidence="6">
    <location>
        <begin position="591"/>
        <end position="606"/>
    </location>
</feature>
<feature type="region of interest" description="Disordered" evidence="6">
    <location>
        <begin position="247"/>
        <end position="337"/>
    </location>
</feature>
<feature type="region of interest" description="Disordered" evidence="6">
    <location>
        <begin position="886"/>
        <end position="936"/>
    </location>
</feature>
<keyword evidence="1 5" id="KW-0349">Heme</keyword>
<organism evidence="8">
    <name type="scientific">Tanacetum cinerariifolium</name>
    <name type="common">Dalmatian daisy</name>
    <name type="synonym">Chrysanthemum cinerariifolium</name>
    <dbReference type="NCBI Taxonomy" id="118510"/>
    <lineage>
        <taxon>Eukaryota</taxon>
        <taxon>Viridiplantae</taxon>
        <taxon>Streptophyta</taxon>
        <taxon>Embryophyta</taxon>
        <taxon>Tracheophyta</taxon>
        <taxon>Spermatophyta</taxon>
        <taxon>Magnoliopsida</taxon>
        <taxon>eudicotyledons</taxon>
        <taxon>Gunneridae</taxon>
        <taxon>Pentapetalae</taxon>
        <taxon>asterids</taxon>
        <taxon>campanulids</taxon>
        <taxon>Asterales</taxon>
        <taxon>Asteraceae</taxon>
        <taxon>Asteroideae</taxon>
        <taxon>Anthemideae</taxon>
        <taxon>Anthemidinae</taxon>
        <taxon>Tanacetum</taxon>
    </lineage>
</organism>
<dbReference type="InterPro" id="IPR051459">
    <property type="entry name" value="Cytochrome_c-type_DH"/>
</dbReference>
<feature type="compositionally biased region" description="Low complexity" evidence="6">
    <location>
        <begin position="579"/>
        <end position="590"/>
    </location>
</feature>
<dbReference type="PANTHER" id="PTHR35008">
    <property type="entry name" value="BLL4482 PROTEIN-RELATED"/>
    <property type="match status" value="1"/>
</dbReference>
<keyword evidence="3" id="KW-0694">RNA-binding</keyword>
<evidence type="ECO:0000256" key="3">
    <source>
        <dbReference type="ARBA" id="ARBA00022884"/>
    </source>
</evidence>
<evidence type="ECO:0000259" key="7">
    <source>
        <dbReference type="PROSITE" id="PS51007"/>
    </source>
</evidence>
<evidence type="ECO:0000256" key="4">
    <source>
        <dbReference type="ARBA" id="ARBA00023004"/>
    </source>
</evidence>
<feature type="domain" description="Cytochrome c" evidence="7">
    <location>
        <begin position="714"/>
        <end position="817"/>
    </location>
</feature>
<dbReference type="SMART" id="SM00945">
    <property type="entry name" value="ProQ"/>
    <property type="match status" value="1"/>
</dbReference>
<dbReference type="Gene3D" id="1.10.760.10">
    <property type="entry name" value="Cytochrome c-like domain"/>
    <property type="match status" value="1"/>
</dbReference>